<keyword evidence="2" id="KW-1185">Reference proteome</keyword>
<dbReference type="AlphaFoldDB" id="A0A1P8MZM9"/>
<dbReference type="EMBL" id="CP019312">
    <property type="protein sequence ID" value="APX13537.1"/>
    <property type="molecule type" value="Genomic_DNA"/>
</dbReference>
<dbReference type="KEGG" id="tom:BWR18_19000"/>
<proteinExistence type="predicted"/>
<accession>A0A1P8MZM9</accession>
<name>A0A1P8MZM9_9RHOB</name>
<evidence type="ECO:0000313" key="2">
    <source>
        <dbReference type="Proteomes" id="UP000186336"/>
    </source>
</evidence>
<reference evidence="1 2" key="1">
    <citation type="submission" date="2017-01" db="EMBL/GenBank/DDBJ databases">
        <title>Complete genome of Tateyamaria omphalii DOK1-4 isolated from seawater in Dokdo.</title>
        <authorList>
            <person name="Kim J.H."/>
            <person name="Chi W.-J."/>
        </authorList>
    </citation>
    <scope>NUCLEOTIDE SEQUENCE [LARGE SCALE GENOMIC DNA]</scope>
    <source>
        <strain evidence="1 2">DOK1-4</strain>
    </source>
</reference>
<organism evidence="1 2">
    <name type="scientific">Tateyamaria omphalii</name>
    <dbReference type="NCBI Taxonomy" id="299262"/>
    <lineage>
        <taxon>Bacteria</taxon>
        <taxon>Pseudomonadati</taxon>
        <taxon>Pseudomonadota</taxon>
        <taxon>Alphaproteobacteria</taxon>
        <taxon>Rhodobacterales</taxon>
        <taxon>Roseobacteraceae</taxon>
        <taxon>Tateyamaria</taxon>
    </lineage>
</organism>
<protein>
    <submittedName>
        <fullName evidence="1">Uncharacterized protein</fullName>
    </submittedName>
</protein>
<dbReference type="STRING" id="299262.BWR18_19000"/>
<sequence length="217" mass="22926">MGSAAQAEWRTVDGFSDPFNGFDTRAAVTEAEDGTQLHLYRNPVGRVYALFTLPEDGPDFATEGPVATLTPEGFNAKSIEARSEPGRIVEYGATQGRTLRDRLWHGEGTAPAFGTLHDLIEAPALTATFTLADGSTHSATWSMDGAGTPIAHALGITIEGAAAGQEWEDAAAQALLAAMTTCQFPKLDVTCVQKVTACSDKISTDRDIDSFDACVAD</sequence>
<dbReference type="Proteomes" id="UP000186336">
    <property type="component" value="Chromosome"/>
</dbReference>
<gene>
    <name evidence="1" type="ORF">BWR18_19000</name>
</gene>
<evidence type="ECO:0000313" key="1">
    <source>
        <dbReference type="EMBL" id="APX13537.1"/>
    </source>
</evidence>